<accession>A0A0B0PVH2</accession>
<dbReference type="Proteomes" id="UP000032142">
    <property type="component" value="Unassembled WGS sequence"/>
</dbReference>
<evidence type="ECO:0000313" key="1">
    <source>
        <dbReference type="EMBL" id="KHG28787.1"/>
    </source>
</evidence>
<dbReference type="EMBL" id="KN446433">
    <property type="protein sequence ID" value="KHG28787.1"/>
    <property type="molecule type" value="Genomic_DNA"/>
</dbReference>
<keyword evidence="2" id="KW-1185">Reference proteome</keyword>
<reference evidence="2" key="1">
    <citation type="submission" date="2014-09" db="EMBL/GenBank/DDBJ databases">
        <authorList>
            <person name="Mudge J."/>
            <person name="Ramaraj T."/>
            <person name="Lindquist I.E."/>
            <person name="Bharti A.K."/>
            <person name="Sundararajan A."/>
            <person name="Cameron C.T."/>
            <person name="Woodward J.E."/>
            <person name="May G.D."/>
            <person name="Brubaker C."/>
            <person name="Broadhvest J."/>
            <person name="Wilkins T.A."/>
        </authorList>
    </citation>
    <scope>NUCLEOTIDE SEQUENCE</scope>
    <source>
        <strain evidence="2">cv. AKA8401</strain>
    </source>
</reference>
<gene>
    <name evidence="1" type="ORF">F383_11956</name>
</gene>
<sequence>MPRRRLRDLSIVHNTNNSEEVSTEQQTVVGSSSVPDTLDESVEIQSNLKMVGRAEVEDVRS</sequence>
<name>A0A0B0PVH2_GOSAR</name>
<protein>
    <submittedName>
        <fullName evidence="1">Uncharacterized protein</fullName>
    </submittedName>
</protein>
<proteinExistence type="predicted"/>
<dbReference type="AlphaFoldDB" id="A0A0B0PVH2"/>
<evidence type="ECO:0000313" key="2">
    <source>
        <dbReference type="Proteomes" id="UP000032142"/>
    </source>
</evidence>
<organism evidence="1 2">
    <name type="scientific">Gossypium arboreum</name>
    <name type="common">Tree cotton</name>
    <name type="synonym">Gossypium nanking</name>
    <dbReference type="NCBI Taxonomy" id="29729"/>
    <lineage>
        <taxon>Eukaryota</taxon>
        <taxon>Viridiplantae</taxon>
        <taxon>Streptophyta</taxon>
        <taxon>Embryophyta</taxon>
        <taxon>Tracheophyta</taxon>
        <taxon>Spermatophyta</taxon>
        <taxon>Magnoliopsida</taxon>
        <taxon>eudicotyledons</taxon>
        <taxon>Gunneridae</taxon>
        <taxon>Pentapetalae</taxon>
        <taxon>rosids</taxon>
        <taxon>malvids</taxon>
        <taxon>Malvales</taxon>
        <taxon>Malvaceae</taxon>
        <taxon>Malvoideae</taxon>
        <taxon>Gossypium</taxon>
    </lineage>
</organism>